<dbReference type="Proteomes" id="UP000002215">
    <property type="component" value="Chromosome"/>
</dbReference>
<accession>A0A979GQE0</accession>
<dbReference type="Pfam" id="PF05521">
    <property type="entry name" value="Phage_HCP"/>
    <property type="match status" value="1"/>
</dbReference>
<dbReference type="NCBIfam" id="TIGR01563">
    <property type="entry name" value="gp16_SPP1"/>
    <property type="match status" value="1"/>
</dbReference>
<dbReference type="AlphaFoldDB" id="A0A979GQE0"/>
<dbReference type="Gene3D" id="2.40.10.270">
    <property type="entry name" value="Bacteriophage SPP1 head-tail adaptor protein"/>
    <property type="match status" value="1"/>
</dbReference>
<organism evidence="1 2">
    <name type="scientific">Chitinophaga pinensis (strain ATCC 43595 / DSM 2588 / LMG 13176 / NBRC 15968 / NCIMB 11800 / UQM 2034)</name>
    <dbReference type="NCBI Taxonomy" id="485918"/>
    <lineage>
        <taxon>Bacteria</taxon>
        <taxon>Pseudomonadati</taxon>
        <taxon>Bacteroidota</taxon>
        <taxon>Chitinophagia</taxon>
        <taxon>Chitinophagales</taxon>
        <taxon>Chitinophagaceae</taxon>
        <taxon>Chitinophaga</taxon>
    </lineage>
</organism>
<evidence type="ECO:0000313" key="1">
    <source>
        <dbReference type="EMBL" id="ACU61357.1"/>
    </source>
</evidence>
<gene>
    <name evidence="1" type="ordered locus">Cpin_3895</name>
</gene>
<dbReference type="RefSeq" id="WP_012791530.1">
    <property type="nucleotide sequence ID" value="NC_013132.1"/>
</dbReference>
<sequence>MSKIKPQGQFNRRIQAQKLSVTQNEAGGMVETWSSLFETWAYVGPVKSWRHLEIMKNTQSASYEVQIRYTPSRQIDNNVRFVYEGKVLVINSIEEDVEGNKRFYVLILTEQV</sequence>
<reference evidence="2" key="1">
    <citation type="submission" date="2009-08" db="EMBL/GenBank/DDBJ databases">
        <title>The complete genome of Chitinophaga pinensis DSM 2588.</title>
        <authorList>
            <consortium name="US DOE Joint Genome Institute (JGI-PGF)"/>
            <person name="Lucas S."/>
            <person name="Copeland A."/>
            <person name="Lapidus A."/>
            <person name="Glavina del Rio T."/>
            <person name="Dalin E."/>
            <person name="Tice H."/>
            <person name="Bruce D."/>
            <person name="Goodwin L."/>
            <person name="Pitluck S."/>
            <person name="Kyrpides N."/>
            <person name="Mavromatis K."/>
            <person name="Ivanova N."/>
            <person name="Mikhailova N."/>
            <person name="Sims D."/>
            <person name="Meinche L."/>
            <person name="Brettin T."/>
            <person name="Detter J.C."/>
            <person name="Han C."/>
            <person name="Larimer F."/>
            <person name="Land M."/>
            <person name="Hauser L."/>
            <person name="Markowitz V."/>
            <person name="Cheng J.-F."/>
            <person name="Hugenholtz P."/>
            <person name="Woyke T."/>
            <person name="Wu D."/>
            <person name="Spring S."/>
            <person name="Klenk H.-P."/>
            <person name="Eisen J.A."/>
        </authorList>
    </citation>
    <scope>NUCLEOTIDE SEQUENCE [LARGE SCALE GENOMIC DNA]</scope>
    <source>
        <strain evidence="2">ATCC 43595 / DSM 2588 / LMG 13176 / NBRC 15968 / NCIMB 11800 / UQM 2034</strain>
    </source>
</reference>
<evidence type="ECO:0000313" key="2">
    <source>
        <dbReference type="Proteomes" id="UP000002215"/>
    </source>
</evidence>
<dbReference type="InterPro" id="IPR008767">
    <property type="entry name" value="Phage_SPP1_head-tail_adaptor"/>
</dbReference>
<proteinExistence type="predicted"/>
<dbReference type="OrthoDB" id="676781at2"/>
<dbReference type="EMBL" id="CP001699">
    <property type="protein sequence ID" value="ACU61357.1"/>
    <property type="molecule type" value="Genomic_DNA"/>
</dbReference>
<protein>
    <submittedName>
        <fullName evidence="1">Phage head-tail adaptor</fullName>
    </submittedName>
</protein>
<dbReference type="InterPro" id="IPR038666">
    <property type="entry name" value="SSP1_head-tail_sf"/>
</dbReference>
<dbReference type="KEGG" id="cpi:Cpin_3895"/>
<reference evidence="1 2" key="2">
    <citation type="journal article" date="2010" name="Stand. Genomic Sci.">
        <title>Complete genome sequence of Chitinophaga pinensis type strain (UQM 2034).</title>
        <authorList>
            <person name="Glavina Del Rio T."/>
            <person name="Abt B."/>
            <person name="Spring S."/>
            <person name="Lapidus A."/>
            <person name="Nolan M."/>
            <person name="Tice H."/>
            <person name="Copeland A."/>
            <person name="Cheng J.F."/>
            <person name="Chen F."/>
            <person name="Bruce D."/>
            <person name="Goodwin L."/>
            <person name="Pitluck S."/>
            <person name="Ivanova N."/>
            <person name="Mavromatis K."/>
            <person name="Mikhailova N."/>
            <person name="Pati A."/>
            <person name="Chen A."/>
            <person name="Palaniappan K."/>
            <person name="Land M."/>
            <person name="Hauser L."/>
            <person name="Chang Y.J."/>
            <person name="Jeffries C.D."/>
            <person name="Chain P."/>
            <person name="Saunders E."/>
            <person name="Detter J.C."/>
            <person name="Brettin T."/>
            <person name="Rohde M."/>
            <person name="Goker M."/>
            <person name="Bristow J."/>
            <person name="Eisen J.A."/>
            <person name="Markowitz V."/>
            <person name="Hugenholtz P."/>
            <person name="Kyrpides N.C."/>
            <person name="Klenk H.P."/>
            <person name="Lucas S."/>
        </authorList>
    </citation>
    <scope>NUCLEOTIDE SEQUENCE [LARGE SCALE GENOMIC DNA]</scope>
    <source>
        <strain evidence="2">ATCC 43595 / DSM 2588 / LMG 13176 / NBRC 15968 / NCIMB 11800 / UQM 2034</strain>
    </source>
</reference>
<name>A0A979GQE0_CHIPD</name>